<keyword evidence="1" id="KW-1133">Transmembrane helix</keyword>
<comment type="caution">
    <text evidence="2">The sequence shown here is derived from an EMBL/GenBank/DDBJ whole genome shotgun (WGS) entry which is preliminary data.</text>
</comment>
<feature type="transmembrane region" description="Helical" evidence="1">
    <location>
        <begin position="174"/>
        <end position="192"/>
    </location>
</feature>
<keyword evidence="3" id="KW-1185">Reference proteome</keyword>
<reference evidence="2 3" key="1">
    <citation type="submission" date="2024-06" db="EMBL/GenBank/DDBJ databases">
        <title>Genomic Encyclopedia of Type Strains, Phase IV (KMG-IV): sequencing the most valuable type-strain genomes for metagenomic binning, comparative biology and taxonomic classification.</title>
        <authorList>
            <person name="Goeker M."/>
        </authorList>
    </citation>
    <scope>NUCLEOTIDE SEQUENCE [LARGE SCALE GENOMIC DNA]</scope>
    <source>
        <strain evidence="2 3">DSM 15349</strain>
    </source>
</reference>
<evidence type="ECO:0000313" key="3">
    <source>
        <dbReference type="Proteomes" id="UP001549055"/>
    </source>
</evidence>
<evidence type="ECO:0000256" key="1">
    <source>
        <dbReference type="SAM" id="Phobius"/>
    </source>
</evidence>
<sequence length="207" mass="24608">MVDGKMTGVEKLFYITWKLMQLTFLFHLLTILGGVVFGIGPAWETIVTLFLETKSYEKNYSIKRAFSVWKSSFVKANLCFWLFSFIAVFLVFNLYWSIQFQNLLFWMVSFLIMLAIVINFMMYVYLIFYNAEYDIPFWENIKLSFISVFLSFKQFLLTMLALFGVLVLTWQYKGLYLFLTFGLLVLFLHQVTQPNRQLIDQMIESDQ</sequence>
<dbReference type="Pfam" id="PF04854">
    <property type="entry name" value="DUF624"/>
    <property type="match status" value="1"/>
</dbReference>
<name>A0ABV2JM18_9STRE</name>
<gene>
    <name evidence="2" type="ORF">ABID27_001594</name>
</gene>
<feature type="transmembrane region" description="Helical" evidence="1">
    <location>
        <begin position="104"/>
        <end position="131"/>
    </location>
</feature>
<dbReference type="Proteomes" id="UP001549055">
    <property type="component" value="Unassembled WGS sequence"/>
</dbReference>
<feature type="transmembrane region" description="Helical" evidence="1">
    <location>
        <begin position="72"/>
        <end position="98"/>
    </location>
</feature>
<keyword evidence="1" id="KW-0472">Membrane</keyword>
<feature type="transmembrane region" description="Helical" evidence="1">
    <location>
        <begin position="143"/>
        <end position="168"/>
    </location>
</feature>
<protein>
    <submittedName>
        <fullName evidence="2">Membrane protein YesL</fullName>
    </submittedName>
</protein>
<dbReference type="InterPro" id="IPR006938">
    <property type="entry name" value="DUF624"/>
</dbReference>
<keyword evidence="1" id="KW-0812">Transmembrane</keyword>
<organism evidence="2 3">
    <name type="scientific">Streptococcus gallinaceus</name>
    <dbReference type="NCBI Taxonomy" id="165758"/>
    <lineage>
        <taxon>Bacteria</taxon>
        <taxon>Bacillati</taxon>
        <taxon>Bacillota</taxon>
        <taxon>Bacilli</taxon>
        <taxon>Lactobacillales</taxon>
        <taxon>Streptococcaceae</taxon>
        <taxon>Streptococcus</taxon>
    </lineage>
</organism>
<evidence type="ECO:0000313" key="2">
    <source>
        <dbReference type="EMBL" id="MET3644963.1"/>
    </source>
</evidence>
<dbReference type="EMBL" id="JBEPMK010000005">
    <property type="protein sequence ID" value="MET3644963.1"/>
    <property type="molecule type" value="Genomic_DNA"/>
</dbReference>
<feature type="transmembrane region" description="Helical" evidence="1">
    <location>
        <begin position="24"/>
        <end position="51"/>
    </location>
</feature>
<proteinExistence type="predicted"/>
<accession>A0ABV2JM18</accession>